<dbReference type="Proteomes" id="UP000006039">
    <property type="component" value="Unassembled WGS sequence"/>
</dbReference>
<feature type="region of interest" description="Disordered" evidence="1">
    <location>
        <begin position="48"/>
        <end position="79"/>
    </location>
</feature>
<keyword evidence="4" id="KW-1185">Reference proteome</keyword>
<dbReference type="EMBL" id="GL385396">
    <property type="protein sequence ID" value="EJT79853.1"/>
    <property type="molecule type" value="Genomic_DNA"/>
</dbReference>
<sequence>MRRRPVTQPTSLSKYLVTSHSLSCFHQAICMHARIHLACLGRSPGSGPPNMIAGPSSRLPDPAARNQAREPRLGSRRCPHPPVLASPVWSLSSATASLSSPTPAYRPRALAMHAAARGRMRVNGQATTPPRNIASLPWIAGRPRRQEGRKKKKERKVRSLMQL</sequence>
<accession>J3NUI0</accession>
<reference evidence="2" key="2">
    <citation type="submission" date="2010-07" db="EMBL/GenBank/DDBJ databases">
        <authorList>
            <consortium name="The Broad Institute Genome Sequencing Platform"/>
            <consortium name="Broad Institute Genome Sequencing Center for Infectious Disease"/>
            <person name="Ma L.-J."/>
            <person name="Dead R."/>
            <person name="Young S."/>
            <person name="Zeng Q."/>
            <person name="Koehrsen M."/>
            <person name="Alvarado L."/>
            <person name="Berlin A."/>
            <person name="Chapman S.B."/>
            <person name="Chen Z."/>
            <person name="Freedman E."/>
            <person name="Gellesch M."/>
            <person name="Goldberg J."/>
            <person name="Griggs A."/>
            <person name="Gujja S."/>
            <person name="Heilman E.R."/>
            <person name="Heiman D."/>
            <person name="Hepburn T."/>
            <person name="Howarth C."/>
            <person name="Jen D."/>
            <person name="Larson L."/>
            <person name="Mehta T."/>
            <person name="Neiman D."/>
            <person name="Pearson M."/>
            <person name="Roberts A."/>
            <person name="Saif S."/>
            <person name="Shea T."/>
            <person name="Shenoy N."/>
            <person name="Sisk P."/>
            <person name="Stolte C."/>
            <person name="Sykes S."/>
            <person name="Walk T."/>
            <person name="White J."/>
            <person name="Yandava C."/>
            <person name="Haas B."/>
            <person name="Nusbaum C."/>
            <person name="Birren B."/>
        </authorList>
    </citation>
    <scope>NUCLEOTIDE SEQUENCE</scope>
    <source>
        <strain evidence="2">R3-111a-1</strain>
    </source>
</reference>
<reference evidence="3" key="5">
    <citation type="submission" date="2018-04" db="UniProtKB">
        <authorList>
            <consortium name="EnsemblFungi"/>
        </authorList>
    </citation>
    <scope>IDENTIFICATION</scope>
    <source>
        <strain evidence="3">R3-111a-1</strain>
    </source>
</reference>
<dbReference type="GeneID" id="20345394"/>
<gene>
    <name evidence="3" type="primary">20345394</name>
    <name evidence="2" type="ORF">GGTG_04936</name>
</gene>
<evidence type="ECO:0000313" key="4">
    <source>
        <dbReference type="Proteomes" id="UP000006039"/>
    </source>
</evidence>
<evidence type="ECO:0000256" key="1">
    <source>
        <dbReference type="SAM" id="MobiDB-lite"/>
    </source>
</evidence>
<feature type="region of interest" description="Disordered" evidence="1">
    <location>
        <begin position="141"/>
        <end position="163"/>
    </location>
</feature>
<evidence type="ECO:0000313" key="3">
    <source>
        <dbReference type="EnsemblFungi" id="EJT79853"/>
    </source>
</evidence>
<dbReference type="VEuPathDB" id="FungiDB:GGTG_04936"/>
<feature type="compositionally biased region" description="Basic residues" evidence="1">
    <location>
        <begin position="147"/>
        <end position="163"/>
    </location>
</feature>
<dbReference type="AlphaFoldDB" id="J3NUI0"/>
<reference evidence="2" key="3">
    <citation type="submission" date="2010-09" db="EMBL/GenBank/DDBJ databases">
        <title>Annotation of Gaeumannomyces graminis var. tritici R3-111a-1.</title>
        <authorList>
            <consortium name="The Broad Institute Genome Sequencing Platform"/>
            <person name="Ma L.-J."/>
            <person name="Dead R."/>
            <person name="Young S.K."/>
            <person name="Zeng Q."/>
            <person name="Gargeya S."/>
            <person name="Fitzgerald M."/>
            <person name="Haas B."/>
            <person name="Abouelleil A."/>
            <person name="Alvarado L."/>
            <person name="Arachchi H.M."/>
            <person name="Berlin A."/>
            <person name="Brown A."/>
            <person name="Chapman S.B."/>
            <person name="Chen Z."/>
            <person name="Dunbar C."/>
            <person name="Freedman E."/>
            <person name="Gearin G."/>
            <person name="Gellesch M."/>
            <person name="Goldberg J."/>
            <person name="Griggs A."/>
            <person name="Gujja S."/>
            <person name="Heiman D."/>
            <person name="Howarth C."/>
            <person name="Larson L."/>
            <person name="Lui A."/>
            <person name="MacDonald P.J.P."/>
            <person name="Mehta T."/>
            <person name="Montmayeur A."/>
            <person name="Murphy C."/>
            <person name="Neiman D."/>
            <person name="Pearson M."/>
            <person name="Priest M."/>
            <person name="Roberts A."/>
            <person name="Saif S."/>
            <person name="Shea T."/>
            <person name="Shenoy N."/>
            <person name="Sisk P."/>
            <person name="Stolte C."/>
            <person name="Sykes S."/>
            <person name="Yandava C."/>
            <person name="Wortman J."/>
            <person name="Nusbaum C."/>
            <person name="Birren B."/>
        </authorList>
    </citation>
    <scope>NUCLEOTIDE SEQUENCE</scope>
    <source>
        <strain evidence="2">R3-111a-1</strain>
    </source>
</reference>
<dbReference type="HOGENOM" id="CLU_1627144_0_0_1"/>
<name>J3NUI0_GAET3</name>
<proteinExistence type="predicted"/>
<reference evidence="3" key="4">
    <citation type="journal article" date="2015" name="G3 (Bethesda)">
        <title>Genome sequences of three phytopathogenic species of the Magnaporthaceae family of fungi.</title>
        <authorList>
            <person name="Okagaki L.H."/>
            <person name="Nunes C.C."/>
            <person name="Sailsbery J."/>
            <person name="Clay B."/>
            <person name="Brown D."/>
            <person name="John T."/>
            <person name="Oh Y."/>
            <person name="Young N."/>
            <person name="Fitzgerald M."/>
            <person name="Haas B.J."/>
            <person name="Zeng Q."/>
            <person name="Young S."/>
            <person name="Adiconis X."/>
            <person name="Fan L."/>
            <person name="Levin J.Z."/>
            <person name="Mitchell T.K."/>
            <person name="Okubara P.A."/>
            <person name="Farman M.L."/>
            <person name="Kohn L.M."/>
            <person name="Birren B."/>
            <person name="Ma L.-J."/>
            <person name="Dean R.A."/>
        </authorList>
    </citation>
    <scope>NUCLEOTIDE SEQUENCE</scope>
    <source>
        <strain evidence="3">R3-111a-1</strain>
    </source>
</reference>
<evidence type="ECO:0000313" key="2">
    <source>
        <dbReference type="EMBL" id="EJT79853.1"/>
    </source>
</evidence>
<dbReference type="RefSeq" id="XP_009220998.1">
    <property type="nucleotide sequence ID" value="XM_009222734.1"/>
</dbReference>
<dbReference type="EnsemblFungi" id="EJT79853">
    <property type="protein sequence ID" value="EJT79853"/>
    <property type="gene ID" value="GGTG_04936"/>
</dbReference>
<protein>
    <submittedName>
        <fullName evidence="2 3">Uncharacterized protein</fullName>
    </submittedName>
</protein>
<organism evidence="2">
    <name type="scientific">Gaeumannomyces tritici (strain R3-111a-1)</name>
    <name type="common">Wheat and barley take-all root rot fungus</name>
    <name type="synonym">Gaeumannomyces graminis var. tritici</name>
    <dbReference type="NCBI Taxonomy" id="644352"/>
    <lineage>
        <taxon>Eukaryota</taxon>
        <taxon>Fungi</taxon>
        <taxon>Dikarya</taxon>
        <taxon>Ascomycota</taxon>
        <taxon>Pezizomycotina</taxon>
        <taxon>Sordariomycetes</taxon>
        <taxon>Sordariomycetidae</taxon>
        <taxon>Magnaporthales</taxon>
        <taxon>Magnaporthaceae</taxon>
        <taxon>Gaeumannomyces</taxon>
    </lineage>
</organism>
<reference evidence="4" key="1">
    <citation type="submission" date="2010-07" db="EMBL/GenBank/DDBJ databases">
        <title>The genome sequence of Gaeumannomyces graminis var. tritici strain R3-111a-1.</title>
        <authorList>
            <consortium name="The Broad Institute Genome Sequencing Platform"/>
            <person name="Ma L.-J."/>
            <person name="Dead R."/>
            <person name="Young S."/>
            <person name="Zeng Q."/>
            <person name="Koehrsen M."/>
            <person name="Alvarado L."/>
            <person name="Berlin A."/>
            <person name="Chapman S.B."/>
            <person name="Chen Z."/>
            <person name="Freedman E."/>
            <person name="Gellesch M."/>
            <person name="Goldberg J."/>
            <person name="Griggs A."/>
            <person name="Gujja S."/>
            <person name="Heilman E.R."/>
            <person name="Heiman D."/>
            <person name="Hepburn T."/>
            <person name="Howarth C."/>
            <person name="Jen D."/>
            <person name="Larson L."/>
            <person name="Mehta T."/>
            <person name="Neiman D."/>
            <person name="Pearson M."/>
            <person name="Roberts A."/>
            <person name="Saif S."/>
            <person name="Shea T."/>
            <person name="Shenoy N."/>
            <person name="Sisk P."/>
            <person name="Stolte C."/>
            <person name="Sykes S."/>
            <person name="Walk T."/>
            <person name="White J."/>
            <person name="Yandava C."/>
            <person name="Haas B."/>
            <person name="Nusbaum C."/>
            <person name="Birren B."/>
        </authorList>
    </citation>
    <scope>NUCLEOTIDE SEQUENCE [LARGE SCALE GENOMIC DNA]</scope>
    <source>
        <strain evidence="4">R3-111a-1</strain>
    </source>
</reference>